<dbReference type="AlphaFoldDB" id="A0AAV4PKE6"/>
<keyword evidence="3" id="KW-1185">Reference proteome</keyword>
<accession>A0AAV4PKE6</accession>
<sequence>MEENQSEADEVHESQEVLEAAQTLVDLSAEIYWPVRFIEAYKDEREAVRALLKLSGTGTLEQFTPNDRTFFETEKSNPKNNDPLKPAN</sequence>
<evidence type="ECO:0000313" key="2">
    <source>
        <dbReference type="EMBL" id="GIX96885.1"/>
    </source>
</evidence>
<name>A0AAV4PKE6_9ARAC</name>
<organism evidence="2 3">
    <name type="scientific">Caerostris darwini</name>
    <dbReference type="NCBI Taxonomy" id="1538125"/>
    <lineage>
        <taxon>Eukaryota</taxon>
        <taxon>Metazoa</taxon>
        <taxon>Ecdysozoa</taxon>
        <taxon>Arthropoda</taxon>
        <taxon>Chelicerata</taxon>
        <taxon>Arachnida</taxon>
        <taxon>Araneae</taxon>
        <taxon>Araneomorphae</taxon>
        <taxon>Entelegynae</taxon>
        <taxon>Araneoidea</taxon>
        <taxon>Araneidae</taxon>
        <taxon>Caerostris</taxon>
    </lineage>
</organism>
<reference evidence="2 3" key="1">
    <citation type="submission" date="2021-06" db="EMBL/GenBank/DDBJ databases">
        <title>Caerostris darwini draft genome.</title>
        <authorList>
            <person name="Kono N."/>
            <person name="Arakawa K."/>
        </authorList>
    </citation>
    <scope>NUCLEOTIDE SEQUENCE [LARGE SCALE GENOMIC DNA]</scope>
</reference>
<proteinExistence type="predicted"/>
<dbReference type="Proteomes" id="UP001054837">
    <property type="component" value="Unassembled WGS sequence"/>
</dbReference>
<gene>
    <name evidence="2" type="ORF">CDAR_568361</name>
</gene>
<comment type="caution">
    <text evidence="2">The sequence shown here is derived from an EMBL/GenBank/DDBJ whole genome shotgun (WGS) entry which is preliminary data.</text>
</comment>
<dbReference type="EMBL" id="BPLQ01002983">
    <property type="protein sequence ID" value="GIX96885.1"/>
    <property type="molecule type" value="Genomic_DNA"/>
</dbReference>
<evidence type="ECO:0000256" key="1">
    <source>
        <dbReference type="SAM" id="MobiDB-lite"/>
    </source>
</evidence>
<protein>
    <submittedName>
        <fullName evidence="2">Uncharacterized protein</fullName>
    </submittedName>
</protein>
<feature type="region of interest" description="Disordered" evidence="1">
    <location>
        <begin position="63"/>
        <end position="88"/>
    </location>
</feature>
<evidence type="ECO:0000313" key="3">
    <source>
        <dbReference type="Proteomes" id="UP001054837"/>
    </source>
</evidence>